<dbReference type="STRING" id="1666911.HLUCCA11_00785"/>
<dbReference type="AlphaFoldDB" id="A0A0P7Z1M0"/>
<dbReference type="InterPro" id="IPR003399">
    <property type="entry name" value="Mce/MlaD"/>
</dbReference>
<dbReference type="PANTHER" id="PTHR34675">
    <property type="entry name" value="PROTEIN TRIGALACTOSYLDIACYLGLYCEROL 2, CHLOROPLASTIC"/>
    <property type="match status" value="1"/>
</dbReference>
<keyword evidence="1" id="KW-0812">Transmembrane</keyword>
<organism evidence="3 4">
    <name type="scientific">Phormidesmis priestleyi Ana</name>
    <dbReference type="NCBI Taxonomy" id="1666911"/>
    <lineage>
        <taxon>Bacteria</taxon>
        <taxon>Bacillati</taxon>
        <taxon>Cyanobacteriota</taxon>
        <taxon>Cyanophyceae</taxon>
        <taxon>Leptolyngbyales</taxon>
        <taxon>Leptolyngbyaceae</taxon>
        <taxon>Phormidesmis</taxon>
    </lineage>
</organism>
<dbReference type="PATRIC" id="fig|1666911.3.peg.2541"/>
<feature type="domain" description="Mce/MlaD" evidence="2">
    <location>
        <begin position="38"/>
        <end position="113"/>
    </location>
</feature>
<dbReference type="Pfam" id="PF02470">
    <property type="entry name" value="MlaD"/>
    <property type="match status" value="1"/>
</dbReference>
<evidence type="ECO:0000256" key="1">
    <source>
        <dbReference type="SAM" id="Phobius"/>
    </source>
</evidence>
<comment type="caution">
    <text evidence="3">The sequence shown here is derived from an EMBL/GenBank/DDBJ whole genome shotgun (WGS) entry which is preliminary data.</text>
</comment>
<dbReference type="EMBL" id="LJZR01000001">
    <property type="protein sequence ID" value="KPQ37616.1"/>
    <property type="molecule type" value="Genomic_DNA"/>
</dbReference>
<keyword evidence="1" id="KW-1133">Transmembrane helix</keyword>
<evidence type="ECO:0000259" key="2">
    <source>
        <dbReference type="Pfam" id="PF02470"/>
    </source>
</evidence>
<dbReference type="PANTHER" id="PTHR34675:SF1">
    <property type="entry name" value="PROTEIN TRIGALACTOSYLDIACYLGLYCEROL 2, CHLOROPLASTIC"/>
    <property type="match status" value="1"/>
</dbReference>
<reference evidence="3 4" key="1">
    <citation type="submission" date="2015-09" db="EMBL/GenBank/DDBJ databases">
        <title>Identification and resolution of microdiversity through metagenomic sequencing of parallel consortia.</title>
        <authorList>
            <person name="Nelson W.C."/>
            <person name="Romine M.F."/>
            <person name="Lindemann S.R."/>
        </authorList>
    </citation>
    <scope>NUCLEOTIDE SEQUENCE [LARGE SCALE GENOMIC DNA]</scope>
    <source>
        <strain evidence="3">Ana</strain>
    </source>
</reference>
<dbReference type="InterPro" id="IPR039342">
    <property type="entry name" value="TGD2-like"/>
</dbReference>
<protein>
    <submittedName>
        <fullName evidence="3">Outer membrane lipid asymmetry maintenance protein MlaD</fullName>
    </submittedName>
</protein>
<accession>A0A0P7Z1M0</accession>
<evidence type="ECO:0000313" key="3">
    <source>
        <dbReference type="EMBL" id="KPQ37616.1"/>
    </source>
</evidence>
<feature type="transmembrane region" description="Helical" evidence="1">
    <location>
        <begin position="12"/>
        <end position="29"/>
    </location>
</feature>
<name>A0A0P7Z1M0_9CYAN</name>
<evidence type="ECO:0000313" key="4">
    <source>
        <dbReference type="Proteomes" id="UP000050465"/>
    </source>
</evidence>
<gene>
    <name evidence="3" type="primary">mlaD</name>
    <name evidence="3" type="ORF">HLUCCA11_00785</name>
</gene>
<dbReference type="Proteomes" id="UP000050465">
    <property type="component" value="Unassembled WGS sequence"/>
</dbReference>
<keyword evidence="1" id="KW-0472">Membrane</keyword>
<sequence>MRARTIREGSVGLLILFGIGLFVGLVLWLRGFNPNNRPYRLIAEFEDAMGIQIGTPVMYRGVPVGRVLSIRPLSNSVELELEITERDLRMPNEVNVETVESGLIGEMSVDITPLEELAVSAAEISPSGPDCDSSIILCDGDYLQGQVGPSYEALLRSAGEVADLLADPELIAQLKTVLETVSSTTAQAGLLAEEATELARTARGEIMPLSEAARGATASASSAAQQVEAAAAQFTLTATDINGLIGENRGVLVDTLGNLQATSLQLRSAADVLTPTIQSGQLVGDLERLVSNASVASADLQSITSSLNTPANLILLQQTLESARDALASAQKVMADVDEITGDPAIRDQLRQLINGLSGLVSSTRSLEQQTEVARVLTPLSLSATTTVPATQVLPKTAAEFDEGLPILVFDGERYILRSDDRLAERTPHRSPAGVSAEGQ</sequence>
<proteinExistence type="predicted"/>